<dbReference type="PRINTS" id="PR00463">
    <property type="entry name" value="EP450I"/>
</dbReference>
<organism evidence="10 11">
    <name type="scientific">Croceitalea dokdonensis DOKDO 023</name>
    <dbReference type="NCBI Taxonomy" id="1300341"/>
    <lineage>
        <taxon>Bacteria</taxon>
        <taxon>Pseudomonadati</taxon>
        <taxon>Bacteroidota</taxon>
        <taxon>Flavobacteriia</taxon>
        <taxon>Flavobacteriales</taxon>
        <taxon>Flavobacteriaceae</taxon>
        <taxon>Croceitalea</taxon>
    </lineage>
</organism>
<dbReference type="GO" id="GO:0004497">
    <property type="term" value="F:monooxygenase activity"/>
    <property type="evidence" value="ECO:0007669"/>
    <property type="project" value="UniProtKB-KW"/>
</dbReference>
<keyword evidence="6 8" id="KW-0408">Iron</keyword>
<dbReference type="PATRIC" id="fig|1300341.3.peg.2775"/>
<dbReference type="Pfam" id="PF00067">
    <property type="entry name" value="p450"/>
    <property type="match status" value="1"/>
</dbReference>
<evidence type="ECO:0000313" key="11">
    <source>
        <dbReference type="Proteomes" id="UP000050280"/>
    </source>
</evidence>
<keyword evidence="4 8" id="KW-0479">Metal-binding</keyword>
<accession>A0A0N8H3S0</accession>
<dbReference type="PROSITE" id="PS00086">
    <property type="entry name" value="CYTOCHROME_P450"/>
    <property type="match status" value="1"/>
</dbReference>
<evidence type="ECO:0000256" key="4">
    <source>
        <dbReference type="ARBA" id="ARBA00022723"/>
    </source>
</evidence>
<evidence type="ECO:0000313" key="10">
    <source>
        <dbReference type="EMBL" id="KPM31348.1"/>
    </source>
</evidence>
<dbReference type="InterPro" id="IPR017972">
    <property type="entry name" value="Cyt_P450_CS"/>
</dbReference>
<comment type="cofactor">
    <cofactor evidence="1 8">
        <name>heme</name>
        <dbReference type="ChEBI" id="CHEBI:30413"/>
    </cofactor>
</comment>
<dbReference type="SUPFAM" id="SSF48264">
    <property type="entry name" value="Cytochrome P450"/>
    <property type="match status" value="1"/>
</dbReference>
<comment type="caution">
    <text evidence="10">The sequence shown here is derived from an EMBL/GenBank/DDBJ whole genome shotgun (WGS) entry which is preliminary data.</text>
</comment>
<dbReference type="PANTHER" id="PTHR24292:SF54">
    <property type="entry name" value="CYP9F3-RELATED"/>
    <property type="match status" value="1"/>
</dbReference>
<evidence type="ECO:0000256" key="9">
    <source>
        <dbReference type="RuleBase" id="RU000461"/>
    </source>
</evidence>
<dbReference type="GO" id="GO:0020037">
    <property type="term" value="F:heme binding"/>
    <property type="evidence" value="ECO:0007669"/>
    <property type="project" value="InterPro"/>
</dbReference>
<dbReference type="InterPro" id="IPR036396">
    <property type="entry name" value="Cyt_P450_sf"/>
</dbReference>
<keyword evidence="3 8" id="KW-0349">Heme</keyword>
<dbReference type="InterPro" id="IPR050476">
    <property type="entry name" value="Insect_CytP450_Detox"/>
</dbReference>
<keyword evidence="11" id="KW-1185">Reference proteome</keyword>
<dbReference type="PANTHER" id="PTHR24292">
    <property type="entry name" value="CYTOCHROME P450"/>
    <property type="match status" value="1"/>
</dbReference>
<evidence type="ECO:0000256" key="7">
    <source>
        <dbReference type="ARBA" id="ARBA00023033"/>
    </source>
</evidence>
<evidence type="ECO:0000256" key="5">
    <source>
        <dbReference type="ARBA" id="ARBA00023002"/>
    </source>
</evidence>
<sequence length="131" mass="15627">MEEGLRLYPPAYVIDRIANREDQFNGTTIKKGTLFLMSIYELHRYEAFWEDPLAFKPERFEAQNQKKYQEYYYPFGAGPRMCVGNNFAMFEMMMVIAEVLKKYRITTDAPIEINPLISLKPKQMNLYFELR</sequence>
<dbReference type="InterPro" id="IPR002401">
    <property type="entry name" value="Cyt_P450_E_grp-I"/>
</dbReference>
<name>A0A0N8H3S0_9FLAO</name>
<dbReference type="AlphaFoldDB" id="A0A0N8H3S0"/>
<evidence type="ECO:0000256" key="6">
    <source>
        <dbReference type="ARBA" id="ARBA00023004"/>
    </source>
</evidence>
<evidence type="ECO:0000256" key="1">
    <source>
        <dbReference type="ARBA" id="ARBA00001971"/>
    </source>
</evidence>
<comment type="similarity">
    <text evidence="2 9">Belongs to the cytochrome P450 family.</text>
</comment>
<dbReference type="EMBL" id="LDJX01000005">
    <property type="protein sequence ID" value="KPM31348.1"/>
    <property type="molecule type" value="Genomic_DNA"/>
</dbReference>
<feature type="binding site" description="axial binding residue" evidence="8">
    <location>
        <position position="82"/>
    </location>
    <ligand>
        <name>heme</name>
        <dbReference type="ChEBI" id="CHEBI:30413"/>
    </ligand>
    <ligandPart>
        <name>Fe</name>
        <dbReference type="ChEBI" id="CHEBI:18248"/>
    </ligandPart>
</feature>
<dbReference type="InterPro" id="IPR001128">
    <property type="entry name" value="Cyt_P450"/>
</dbReference>
<dbReference type="Proteomes" id="UP000050280">
    <property type="component" value="Unassembled WGS sequence"/>
</dbReference>
<keyword evidence="5 9" id="KW-0560">Oxidoreductase</keyword>
<reference evidence="10 11" key="1">
    <citation type="submission" date="2015-09" db="EMBL/GenBank/DDBJ databases">
        <title>Genome sequence of the marine flavobacterium Croceitalea dokdonensis DOKDO 023 that contains proton- and sodium-pumping rhodopsins.</title>
        <authorList>
            <person name="Kwon S.-K."/>
            <person name="Lee H.K."/>
            <person name="Kwak M.-J."/>
            <person name="Kim J.F."/>
        </authorList>
    </citation>
    <scope>NUCLEOTIDE SEQUENCE [LARGE SCALE GENOMIC DNA]</scope>
    <source>
        <strain evidence="10 11">DOKDO 023</strain>
    </source>
</reference>
<dbReference type="GO" id="GO:0005506">
    <property type="term" value="F:iron ion binding"/>
    <property type="evidence" value="ECO:0007669"/>
    <property type="project" value="InterPro"/>
</dbReference>
<keyword evidence="7 9" id="KW-0503">Monooxygenase</keyword>
<evidence type="ECO:0000256" key="2">
    <source>
        <dbReference type="ARBA" id="ARBA00010617"/>
    </source>
</evidence>
<gene>
    <name evidence="10" type="ORF">I595_2615</name>
</gene>
<proteinExistence type="inferred from homology"/>
<dbReference type="GO" id="GO:0016705">
    <property type="term" value="F:oxidoreductase activity, acting on paired donors, with incorporation or reduction of molecular oxygen"/>
    <property type="evidence" value="ECO:0007669"/>
    <property type="project" value="InterPro"/>
</dbReference>
<dbReference type="STRING" id="1300341.I595_2615"/>
<evidence type="ECO:0000256" key="8">
    <source>
        <dbReference type="PIRSR" id="PIRSR602401-1"/>
    </source>
</evidence>
<evidence type="ECO:0000256" key="3">
    <source>
        <dbReference type="ARBA" id="ARBA00022617"/>
    </source>
</evidence>
<dbReference type="Gene3D" id="1.10.630.10">
    <property type="entry name" value="Cytochrome P450"/>
    <property type="match status" value="1"/>
</dbReference>
<protein>
    <submittedName>
        <fullName evidence="10">Cytochrome P450</fullName>
    </submittedName>
</protein>